<evidence type="ECO:0000313" key="2">
    <source>
        <dbReference type="Proteomes" id="UP001163203"/>
    </source>
</evidence>
<protein>
    <recommendedName>
        <fullName evidence="3">WXG100 family type VII secretion target</fullName>
    </recommendedName>
</protein>
<dbReference type="RefSeq" id="WP_268756755.1">
    <property type="nucleotide sequence ID" value="NZ_CP113836.1"/>
</dbReference>
<keyword evidence="2" id="KW-1185">Reference proteome</keyword>
<sequence length="89" mass="10157">MPSQMINEQAKKKYHDFENAIATARMALDELTQYSKKMPDTNGGRFEGWQMPGKHEIVTALRKASADLDALRTAAVQYKAELISRTWRV</sequence>
<proteinExistence type="predicted"/>
<name>A0ABY7B791_9PSEU</name>
<organism evidence="1 2">
    <name type="scientific">Amycolatopsis cynarae</name>
    <dbReference type="NCBI Taxonomy" id="2995223"/>
    <lineage>
        <taxon>Bacteria</taxon>
        <taxon>Bacillati</taxon>
        <taxon>Actinomycetota</taxon>
        <taxon>Actinomycetes</taxon>
        <taxon>Pseudonocardiales</taxon>
        <taxon>Pseudonocardiaceae</taxon>
        <taxon>Amycolatopsis</taxon>
    </lineage>
</organism>
<gene>
    <name evidence="1" type="ORF">ORV05_02055</name>
</gene>
<reference evidence="1" key="1">
    <citation type="submission" date="2022-11" db="EMBL/GenBank/DDBJ databases">
        <authorList>
            <person name="Mo P."/>
        </authorList>
    </citation>
    <scope>NUCLEOTIDE SEQUENCE</scope>
    <source>
        <strain evidence="1">HUAS 11-8</strain>
    </source>
</reference>
<dbReference type="Proteomes" id="UP001163203">
    <property type="component" value="Chromosome"/>
</dbReference>
<evidence type="ECO:0000313" key="1">
    <source>
        <dbReference type="EMBL" id="WAL66623.1"/>
    </source>
</evidence>
<dbReference type="EMBL" id="CP113836">
    <property type="protein sequence ID" value="WAL66623.1"/>
    <property type="molecule type" value="Genomic_DNA"/>
</dbReference>
<accession>A0ABY7B791</accession>
<evidence type="ECO:0008006" key="3">
    <source>
        <dbReference type="Google" id="ProtNLM"/>
    </source>
</evidence>